<evidence type="ECO:0000313" key="1">
    <source>
        <dbReference type="EMBL" id="KAI8554293.1"/>
    </source>
</evidence>
<dbReference type="Proteomes" id="UP001062846">
    <property type="component" value="Chromosome 5"/>
</dbReference>
<comment type="caution">
    <text evidence="1">The sequence shown here is derived from an EMBL/GenBank/DDBJ whole genome shotgun (WGS) entry which is preliminary data.</text>
</comment>
<dbReference type="EMBL" id="CM046392">
    <property type="protein sequence ID" value="KAI8554293.1"/>
    <property type="molecule type" value="Genomic_DNA"/>
</dbReference>
<keyword evidence="2" id="KW-1185">Reference proteome</keyword>
<evidence type="ECO:0000313" key="2">
    <source>
        <dbReference type="Proteomes" id="UP001062846"/>
    </source>
</evidence>
<sequence>MCERTRCTRVERSMSGFKDFINQSELKDLPMMGRQFSWTSFQNNAIHSRIDRILISVEVMKNLIWCYGDYQDQLQIMLLS</sequence>
<protein>
    <submittedName>
        <fullName evidence="1">Uncharacterized protein</fullName>
    </submittedName>
</protein>
<organism evidence="1 2">
    <name type="scientific">Rhododendron molle</name>
    <name type="common">Chinese azalea</name>
    <name type="synonym">Azalea mollis</name>
    <dbReference type="NCBI Taxonomy" id="49168"/>
    <lineage>
        <taxon>Eukaryota</taxon>
        <taxon>Viridiplantae</taxon>
        <taxon>Streptophyta</taxon>
        <taxon>Embryophyta</taxon>
        <taxon>Tracheophyta</taxon>
        <taxon>Spermatophyta</taxon>
        <taxon>Magnoliopsida</taxon>
        <taxon>eudicotyledons</taxon>
        <taxon>Gunneridae</taxon>
        <taxon>Pentapetalae</taxon>
        <taxon>asterids</taxon>
        <taxon>Ericales</taxon>
        <taxon>Ericaceae</taxon>
        <taxon>Ericoideae</taxon>
        <taxon>Rhodoreae</taxon>
        <taxon>Rhododendron</taxon>
    </lineage>
</organism>
<accession>A0ACC0NNX4</accession>
<reference evidence="1" key="1">
    <citation type="submission" date="2022-02" db="EMBL/GenBank/DDBJ databases">
        <title>Plant Genome Project.</title>
        <authorList>
            <person name="Zhang R.-G."/>
        </authorList>
    </citation>
    <scope>NUCLEOTIDE SEQUENCE</scope>
    <source>
        <strain evidence="1">AT1</strain>
    </source>
</reference>
<name>A0ACC0NNX4_RHOML</name>
<gene>
    <name evidence="1" type="ORF">RHMOL_Rhmol05G0087300</name>
</gene>
<proteinExistence type="predicted"/>